<feature type="signal peptide" evidence="1">
    <location>
        <begin position="1"/>
        <end position="29"/>
    </location>
</feature>
<evidence type="ECO:0008006" key="4">
    <source>
        <dbReference type="Google" id="ProtNLM"/>
    </source>
</evidence>
<organism evidence="2 3">
    <name type="scientific">Sorghum bicolor</name>
    <name type="common">Sorghum</name>
    <name type="synonym">Sorghum vulgare</name>
    <dbReference type="NCBI Taxonomy" id="4558"/>
    <lineage>
        <taxon>Eukaryota</taxon>
        <taxon>Viridiplantae</taxon>
        <taxon>Streptophyta</taxon>
        <taxon>Embryophyta</taxon>
        <taxon>Tracheophyta</taxon>
        <taxon>Spermatophyta</taxon>
        <taxon>Magnoliopsida</taxon>
        <taxon>Liliopsida</taxon>
        <taxon>Poales</taxon>
        <taxon>Poaceae</taxon>
        <taxon>PACMAD clade</taxon>
        <taxon>Panicoideae</taxon>
        <taxon>Andropogonodae</taxon>
        <taxon>Andropogoneae</taxon>
        <taxon>Sorghinae</taxon>
        <taxon>Sorghum</taxon>
    </lineage>
</organism>
<evidence type="ECO:0000256" key="1">
    <source>
        <dbReference type="SAM" id="SignalP"/>
    </source>
</evidence>
<protein>
    <recommendedName>
        <fullName evidence="4">Embryo surrounding factor 1 brassicaceae domain-containing protein</fullName>
    </recommendedName>
</protein>
<comment type="caution">
    <text evidence="2">The sequence shown here is derived from an EMBL/GenBank/DDBJ whole genome shotgun (WGS) entry which is preliminary data.</text>
</comment>
<reference evidence="2" key="2">
    <citation type="submission" date="2020-10" db="EMBL/GenBank/DDBJ databases">
        <authorList>
            <person name="Cooper E.A."/>
            <person name="Brenton Z.W."/>
            <person name="Flinn B.S."/>
            <person name="Jenkins J."/>
            <person name="Shu S."/>
            <person name="Flowers D."/>
            <person name="Luo F."/>
            <person name="Wang Y."/>
            <person name="Xia P."/>
            <person name="Barry K."/>
            <person name="Daum C."/>
            <person name="Lipzen A."/>
            <person name="Yoshinaga Y."/>
            <person name="Schmutz J."/>
            <person name="Saski C."/>
            <person name="Vermerris W."/>
            <person name="Kresovich S."/>
        </authorList>
    </citation>
    <scope>NUCLEOTIDE SEQUENCE</scope>
</reference>
<keyword evidence="1" id="KW-0732">Signal</keyword>
<dbReference type="AlphaFoldDB" id="A0A921S966"/>
<feature type="chain" id="PRO_5037839519" description="Embryo surrounding factor 1 brassicaceae domain-containing protein" evidence="1">
    <location>
        <begin position="30"/>
        <end position="102"/>
    </location>
</feature>
<reference evidence="2" key="1">
    <citation type="journal article" date="2019" name="BMC Genomics">
        <title>A new reference genome for Sorghum bicolor reveals high levels of sequence similarity between sweet and grain genotypes: implications for the genetics of sugar metabolism.</title>
        <authorList>
            <person name="Cooper E.A."/>
            <person name="Brenton Z.W."/>
            <person name="Flinn B.S."/>
            <person name="Jenkins J."/>
            <person name="Shu S."/>
            <person name="Flowers D."/>
            <person name="Luo F."/>
            <person name="Wang Y."/>
            <person name="Xia P."/>
            <person name="Barry K."/>
            <person name="Daum C."/>
            <person name="Lipzen A."/>
            <person name="Yoshinaga Y."/>
            <person name="Schmutz J."/>
            <person name="Saski C."/>
            <person name="Vermerris W."/>
            <person name="Kresovich S."/>
        </authorList>
    </citation>
    <scope>NUCLEOTIDE SEQUENCE</scope>
</reference>
<evidence type="ECO:0000313" key="2">
    <source>
        <dbReference type="EMBL" id="KAG0552847.1"/>
    </source>
</evidence>
<evidence type="ECO:0000313" key="3">
    <source>
        <dbReference type="Proteomes" id="UP000807115"/>
    </source>
</evidence>
<accession>A0A921S966</accession>
<proteinExistence type="predicted"/>
<gene>
    <name evidence="2" type="ORF">BDA96_01G543000</name>
</gene>
<name>A0A921S966_SORBI</name>
<dbReference type="EMBL" id="CM027680">
    <property type="protein sequence ID" value="KAG0552847.1"/>
    <property type="molecule type" value="Genomic_DNA"/>
</dbReference>
<dbReference type="Proteomes" id="UP000807115">
    <property type="component" value="Chromosome 1"/>
</dbReference>
<sequence length="102" mass="11420">MNNERRGSLGCILTIILFLAASSTKVIMAGRPHLFQVKTARTRSNATILTDESKVTLVFCEKRYGCGAEWPKCYCCMTTNKCYQKQSECRAACLRCNPKCLA</sequence>